<dbReference type="Proteomes" id="UP000634435">
    <property type="component" value="Unassembled WGS sequence"/>
</dbReference>
<accession>A0ABQ2DUR7</accession>
<keyword evidence="1" id="KW-0472">Membrane</keyword>
<organism evidence="3 4">
    <name type="scientific">Virgibacillus kapii</name>
    <dbReference type="NCBI Taxonomy" id="1638645"/>
    <lineage>
        <taxon>Bacteria</taxon>
        <taxon>Bacillati</taxon>
        <taxon>Bacillota</taxon>
        <taxon>Bacilli</taxon>
        <taxon>Bacillales</taxon>
        <taxon>Bacillaceae</taxon>
        <taxon>Virgibacillus</taxon>
    </lineage>
</organism>
<evidence type="ECO:0000259" key="2">
    <source>
        <dbReference type="Pfam" id="PF20730"/>
    </source>
</evidence>
<gene>
    <name evidence="3" type="ORF">GCM10007111_32090</name>
</gene>
<keyword evidence="4" id="KW-1185">Reference proteome</keyword>
<keyword evidence="1" id="KW-0812">Transmembrane</keyword>
<dbReference type="Pfam" id="PF20730">
    <property type="entry name" value="YetF_N"/>
    <property type="match status" value="1"/>
</dbReference>
<name>A0ABQ2DUR7_9BACI</name>
<dbReference type="RefSeq" id="WP_373867257.1">
    <property type="nucleotide sequence ID" value="NZ_BMPN01000005.1"/>
</dbReference>
<feature type="domain" description="YetF-like N-terminal transmembrane" evidence="2">
    <location>
        <begin position="4"/>
        <end position="43"/>
    </location>
</feature>
<keyword evidence="1" id="KW-1133">Transmembrane helix</keyword>
<dbReference type="EMBL" id="BMPN01000005">
    <property type="protein sequence ID" value="GGJ67832.1"/>
    <property type="molecule type" value="Genomic_DNA"/>
</dbReference>
<sequence length="45" mass="5242">MESYLLMFYDTIFGFVVLFILTKVLGKTQITQLTAFDFISAVIFR</sequence>
<evidence type="ECO:0000256" key="1">
    <source>
        <dbReference type="SAM" id="Phobius"/>
    </source>
</evidence>
<feature type="transmembrane region" description="Helical" evidence="1">
    <location>
        <begin position="6"/>
        <end position="26"/>
    </location>
</feature>
<protein>
    <recommendedName>
        <fullName evidence="2">YetF-like N-terminal transmembrane domain-containing protein</fullName>
    </recommendedName>
</protein>
<dbReference type="InterPro" id="IPR048454">
    <property type="entry name" value="YetF_N"/>
</dbReference>
<proteinExistence type="predicted"/>
<evidence type="ECO:0000313" key="4">
    <source>
        <dbReference type="Proteomes" id="UP000634435"/>
    </source>
</evidence>
<evidence type="ECO:0000313" key="3">
    <source>
        <dbReference type="EMBL" id="GGJ67832.1"/>
    </source>
</evidence>
<comment type="caution">
    <text evidence="3">The sequence shown here is derived from an EMBL/GenBank/DDBJ whole genome shotgun (WGS) entry which is preliminary data.</text>
</comment>
<reference evidence="4" key="1">
    <citation type="journal article" date="2019" name="Int. J. Syst. Evol. Microbiol.">
        <title>The Global Catalogue of Microorganisms (GCM) 10K type strain sequencing project: providing services to taxonomists for standard genome sequencing and annotation.</title>
        <authorList>
            <consortium name="The Broad Institute Genomics Platform"/>
            <consortium name="The Broad Institute Genome Sequencing Center for Infectious Disease"/>
            <person name="Wu L."/>
            <person name="Ma J."/>
        </authorList>
    </citation>
    <scope>NUCLEOTIDE SEQUENCE [LARGE SCALE GENOMIC DNA]</scope>
    <source>
        <strain evidence="4">JCM 30071</strain>
    </source>
</reference>